<comment type="similarity">
    <text evidence="1 3">Belongs to the 5'-nucleotidase family.</text>
</comment>
<dbReference type="InParanoid" id="A0A0C3GAH4"/>
<accession>A0A0C3GAH4</accession>
<dbReference type="EMBL" id="KN832979">
    <property type="protein sequence ID" value="KIM87616.1"/>
    <property type="molecule type" value="Genomic_DNA"/>
</dbReference>
<protein>
    <recommendedName>
        <fullName evidence="9">5'-Nucleotidase C-terminal domain-containing protein</fullName>
    </recommendedName>
</protein>
<dbReference type="PANTHER" id="PTHR11575:SF48">
    <property type="entry name" value="5'-NUCLEOTIDASE"/>
    <property type="match status" value="1"/>
</dbReference>
<dbReference type="OrthoDB" id="10252235at2759"/>
<name>A0A0C3GAH4_PILCF</name>
<evidence type="ECO:0000256" key="3">
    <source>
        <dbReference type="RuleBase" id="RU362119"/>
    </source>
</evidence>
<evidence type="ECO:0000259" key="5">
    <source>
        <dbReference type="Pfam" id="PF00149"/>
    </source>
</evidence>
<feature type="compositionally biased region" description="Basic and acidic residues" evidence="4">
    <location>
        <begin position="647"/>
        <end position="657"/>
    </location>
</feature>
<proteinExistence type="inferred from homology"/>
<dbReference type="GO" id="GO:0016787">
    <property type="term" value="F:hydrolase activity"/>
    <property type="evidence" value="ECO:0007669"/>
    <property type="project" value="UniProtKB-KW"/>
</dbReference>
<organism evidence="7 8">
    <name type="scientific">Piloderma croceum (strain F 1598)</name>
    <dbReference type="NCBI Taxonomy" id="765440"/>
    <lineage>
        <taxon>Eukaryota</taxon>
        <taxon>Fungi</taxon>
        <taxon>Dikarya</taxon>
        <taxon>Basidiomycota</taxon>
        <taxon>Agaricomycotina</taxon>
        <taxon>Agaricomycetes</taxon>
        <taxon>Agaricomycetidae</taxon>
        <taxon>Atheliales</taxon>
        <taxon>Atheliaceae</taxon>
        <taxon>Piloderma</taxon>
    </lineage>
</organism>
<dbReference type="InterPro" id="IPR036907">
    <property type="entry name" value="5'-Nucleotdase_C_sf"/>
</dbReference>
<evidence type="ECO:0000256" key="2">
    <source>
        <dbReference type="ARBA" id="ARBA00022729"/>
    </source>
</evidence>
<evidence type="ECO:0000256" key="1">
    <source>
        <dbReference type="ARBA" id="ARBA00006654"/>
    </source>
</evidence>
<dbReference type="GO" id="GO:0009166">
    <property type="term" value="P:nucleotide catabolic process"/>
    <property type="evidence" value="ECO:0007669"/>
    <property type="project" value="InterPro"/>
</dbReference>
<dbReference type="Pfam" id="PF02872">
    <property type="entry name" value="5_nucleotid_C"/>
    <property type="match status" value="1"/>
</dbReference>
<dbReference type="InterPro" id="IPR029052">
    <property type="entry name" value="Metallo-depent_PP-like"/>
</dbReference>
<dbReference type="AlphaFoldDB" id="A0A0C3GAH4"/>
<keyword evidence="3" id="KW-0547">Nucleotide-binding</keyword>
<gene>
    <name evidence="7" type="ORF">PILCRDRAFT_95827</name>
</gene>
<sequence length="657" mass="73071">MTTISICHFNDVYRVTPQKISPTSTDTIDVTQFASLLRGIRDQWPQRSDGLVLFSGDVFSPSTESSVSRSSLSFDNVPVMNELAPDVSLTGNHDFDFGYPHLSKLILDTTFPWVLSNIIDTTTCRVPECVHEFRVLERAGIRIGIIGLVEKEWIGTVSSWPSHFEYKDMSMVGVDLSKRLRNPEGDYKCDIIVALTHARSDLSLAKALLALSPSAQREKCIFSSHGVDILLGGHDHLYYVSRGVSSWQNYDLTQEVLGAENDHGDVLVVKSGTDFRDLSELTLELEETPPGSVRRMVIKTIDGKRHSTKPGSKSSEVLSKLLEKLLSGVSSTLKAPVCKTTVEIDVRSEYIRTAESAAGNWFADAIRHSYDDALCMKGCGGSDGVLICAGTLRGDSVYGPGNVTLGDILEILPFEDPIVVLELDGESLWGALEASLETWPAQEGRFPVISGFRVSWDSRRPPGRRVNGLWLQNEVIYNDHPDGGTATPKLVNGDEIKREKDGRKYTIVTREYMAQGHDGFLSLKGSKYLIDDEVGRMYSTLVRQYFLGSRYVNKMARLDDESTTIHLHKDTKPIIKEEVMRRKRHGTHTQFKAAQQWQHAAALALRSREHMSNVDCFGGSEARKGGVAVEKNKDEDEEDLPTIHPVVDGRLKDEARS</sequence>
<dbReference type="Gene3D" id="3.90.780.10">
    <property type="entry name" value="5'-Nucleotidase, C-terminal domain"/>
    <property type="match status" value="1"/>
</dbReference>
<keyword evidence="8" id="KW-1185">Reference proteome</keyword>
<evidence type="ECO:0008006" key="9">
    <source>
        <dbReference type="Google" id="ProtNLM"/>
    </source>
</evidence>
<feature type="domain" description="5'-Nucleotidase C-terminal" evidence="6">
    <location>
        <begin position="347"/>
        <end position="521"/>
    </location>
</feature>
<reference evidence="7 8" key="1">
    <citation type="submission" date="2014-04" db="EMBL/GenBank/DDBJ databases">
        <authorList>
            <consortium name="DOE Joint Genome Institute"/>
            <person name="Kuo A."/>
            <person name="Tarkka M."/>
            <person name="Buscot F."/>
            <person name="Kohler A."/>
            <person name="Nagy L.G."/>
            <person name="Floudas D."/>
            <person name="Copeland A."/>
            <person name="Barry K.W."/>
            <person name="Cichocki N."/>
            <person name="Veneault-Fourrey C."/>
            <person name="LaButti K."/>
            <person name="Lindquist E.A."/>
            <person name="Lipzen A."/>
            <person name="Lundell T."/>
            <person name="Morin E."/>
            <person name="Murat C."/>
            <person name="Sun H."/>
            <person name="Tunlid A."/>
            <person name="Henrissat B."/>
            <person name="Grigoriev I.V."/>
            <person name="Hibbett D.S."/>
            <person name="Martin F."/>
            <person name="Nordberg H.P."/>
            <person name="Cantor M.N."/>
            <person name="Hua S.X."/>
        </authorList>
    </citation>
    <scope>NUCLEOTIDE SEQUENCE [LARGE SCALE GENOMIC DNA]</scope>
    <source>
        <strain evidence="7 8">F 1598</strain>
    </source>
</reference>
<keyword evidence="2" id="KW-0732">Signal</keyword>
<dbReference type="Gene3D" id="3.60.21.10">
    <property type="match status" value="1"/>
</dbReference>
<dbReference type="PANTHER" id="PTHR11575">
    <property type="entry name" value="5'-NUCLEOTIDASE-RELATED"/>
    <property type="match status" value="1"/>
</dbReference>
<dbReference type="HOGENOM" id="CLU_005854_1_1_1"/>
<dbReference type="InterPro" id="IPR008334">
    <property type="entry name" value="5'-Nucleotdase_C"/>
</dbReference>
<feature type="region of interest" description="Disordered" evidence="4">
    <location>
        <begin position="625"/>
        <end position="657"/>
    </location>
</feature>
<evidence type="ECO:0000313" key="7">
    <source>
        <dbReference type="EMBL" id="KIM87616.1"/>
    </source>
</evidence>
<keyword evidence="3" id="KW-0378">Hydrolase</keyword>
<evidence type="ECO:0000256" key="4">
    <source>
        <dbReference type="SAM" id="MobiDB-lite"/>
    </source>
</evidence>
<dbReference type="InterPro" id="IPR006179">
    <property type="entry name" value="5_nucleotidase/apyrase"/>
</dbReference>
<dbReference type="Pfam" id="PF00149">
    <property type="entry name" value="Metallophos"/>
    <property type="match status" value="1"/>
</dbReference>
<evidence type="ECO:0000313" key="8">
    <source>
        <dbReference type="Proteomes" id="UP000054166"/>
    </source>
</evidence>
<evidence type="ECO:0000259" key="6">
    <source>
        <dbReference type="Pfam" id="PF02872"/>
    </source>
</evidence>
<dbReference type="STRING" id="765440.A0A0C3GAH4"/>
<feature type="domain" description="Calcineurin-like phosphoesterase" evidence="5">
    <location>
        <begin position="6"/>
        <end position="237"/>
    </location>
</feature>
<dbReference type="PRINTS" id="PR01607">
    <property type="entry name" value="APYRASEFAMLY"/>
</dbReference>
<dbReference type="InterPro" id="IPR004843">
    <property type="entry name" value="Calcineurin-like_PHP"/>
</dbReference>
<dbReference type="Proteomes" id="UP000054166">
    <property type="component" value="Unassembled WGS sequence"/>
</dbReference>
<dbReference type="SUPFAM" id="SSF55816">
    <property type="entry name" value="5'-nucleotidase (syn. UDP-sugar hydrolase), C-terminal domain"/>
    <property type="match status" value="1"/>
</dbReference>
<dbReference type="GO" id="GO:0000166">
    <property type="term" value="F:nucleotide binding"/>
    <property type="evidence" value="ECO:0007669"/>
    <property type="project" value="UniProtKB-KW"/>
</dbReference>
<dbReference type="SUPFAM" id="SSF56300">
    <property type="entry name" value="Metallo-dependent phosphatases"/>
    <property type="match status" value="1"/>
</dbReference>
<reference evidence="8" key="2">
    <citation type="submission" date="2015-01" db="EMBL/GenBank/DDBJ databases">
        <title>Evolutionary Origins and Diversification of the Mycorrhizal Mutualists.</title>
        <authorList>
            <consortium name="DOE Joint Genome Institute"/>
            <consortium name="Mycorrhizal Genomics Consortium"/>
            <person name="Kohler A."/>
            <person name="Kuo A."/>
            <person name="Nagy L.G."/>
            <person name="Floudas D."/>
            <person name="Copeland A."/>
            <person name="Barry K.W."/>
            <person name="Cichocki N."/>
            <person name="Veneault-Fourrey C."/>
            <person name="LaButti K."/>
            <person name="Lindquist E.A."/>
            <person name="Lipzen A."/>
            <person name="Lundell T."/>
            <person name="Morin E."/>
            <person name="Murat C."/>
            <person name="Riley R."/>
            <person name="Ohm R."/>
            <person name="Sun H."/>
            <person name="Tunlid A."/>
            <person name="Henrissat B."/>
            <person name="Grigoriev I.V."/>
            <person name="Hibbett D.S."/>
            <person name="Martin F."/>
        </authorList>
    </citation>
    <scope>NUCLEOTIDE SEQUENCE [LARGE SCALE GENOMIC DNA]</scope>
    <source>
        <strain evidence="8">F 1598</strain>
    </source>
</reference>